<evidence type="ECO:0000256" key="9">
    <source>
        <dbReference type="ARBA" id="ARBA00023136"/>
    </source>
</evidence>
<keyword evidence="3 10" id="KW-0328">Glycosyltransferase</keyword>
<dbReference type="Gene3D" id="3.90.550.50">
    <property type="match status" value="1"/>
</dbReference>
<dbReference type="Pfam" id="PF01762">
    <property type="entry name" value="Galactosyl_T"/>
    <property type="match status" value="1"/>
</dbReference>
<evidence type="ECO:0000256" key="8">
    <source>
        <dbReference type="ARBA" id="ARBA00023034"/>
    </source>
</evidence>
<dbReference type="EMBL" id="VXIV02003349">
    <property type="protein sequence ID" value="KAF6017962.1"/>
    <property type="molecule type" value="Genomic_DNA"/>
</dbReference>
<dbReference type="GO" id="GO:0000139">
    <property type="term" value="C:Golgi membrane"/>
    <property type="evidence" value="ECO:0007669"/>
    <property type="project" value="UniProtKB-SubCell"/>
</dbReference>
<keyword evidence="5 10" id="KW-0812">Transmembrane</keyword>
<dbReference type="PANTHER" id="PTHR11214">
    <property type="entry name" value="BETA-1,3-N-ACETYLGLUCOSAMINYLTRANSFERASE"/>
    <property type="match status" value="1"/>
</dbReference>
<reference evidence="11" key="1">
    <citation type="submission" date="2020-06" db="EMBL/GenBank/DDBJ databases">
        <title>Draft genome of Bugula neritina, a colonial animal packing powerful symbionts and potential medicines.</title>
        <authorList>
            <person name="Rayko M."/>
        </authorList>
    </citation>
    <scope>NUCLEOTIDE SEQUENCE [LARGE SCALE GENOMIC DNA]</scope>
    <source>
        <strain evidence="11">Kwan_BN1</strain>
    </source>
</reference>
<sequence>MGTEANKTASKDFGIVHIRWFFILSACSLLSILYTSSTSKKFYMVVNSQSSVLTTISNQLRDVSLSHKVPPSLSNTSSKSHDQTVNFTIASPNTCSESPIHALVWIFSAPGNFERRKAIRKTYAKSALFVPLEVRFVFSIATTNDGDIQQRILLEQDAYGNIIQDGTFQDAYENLTHKAISMLKWTNIYCKDVKLLFKVDDDSFVHSTRFAKWLQKFEDTNSWPVNSVIGTVWNHPKPHRTGKWKVPYDEWPEAEYAPKACPGSGYLISGDAVPKLVSAIPKVRFLWLEDMYLTGVLSHAANLKHIDNSQHHLLTFEKNTQSTFVSNKNLFLAGHLSHNMDAYKLWDKLRPLKYW</sequence>
<evidence type="ECO:0000256" key="7">
    <source>
        <dbReference type="ARBA" id="ARBA00022989"/>
    </source>
</evidence>
<evidence type="ECO:0000313" key="11">
    <source>
        <dbReference type="EMBL" id="KAF6017962.1"/>
    </source>
</evidence>
<keyword evidence="7 10" id="KW-1133">Transmembrane helix</keyword>
<feature type="transmembrane region" description="Helical" evidence="10">
    <location>
        <begin position="15"/>
        <end position="34"/>
    </location>
</feature>
<comment type="caution">
    <text evidence="11">The sequence shown here is derived from an EMBL/GenBank/DDBJ whole genome shotgun (WGS) entry which is preliminary data.</text>
</comment>
<keyword evidence="12" id="KW-1185">Reference proteome</keyword>
<dbReference type="EC" id="2.4.1.-" evidence="10"/>
<keyword evidence="6 10" id="KW-0735">Signal-anchor</keyword>
<evidence type="ECO:0000256" key="3">
    <source>
        <dbReference type="ARBA" id="ARBA00022676"/>
    </source>
</evidence>
<dbReference type="PANTHER" id="PTHR11214:SF3">
    <property type="entry name" value="BETA-1,3-GALACTOSYLTRANSFERASE 6"/>
    <property type="match status" value="1"/>
</dbReference>
<protein>
    <recommendedName>
        <fullName evidence="10">Hexosyltransferase</fullName>
        <ecNumber evidence="10">2.4.1.-</ecNumber>
    </recommendedName>
</protein>
<evidence type="ECO:0000256" key="4">
    <source>
        <dbReference type="ARBA" id="ARBA00022679"/>
    </source>
</evidence>
<name>A0A7J7IVM5_BUGNE</name>
<dbReference type="OrthoDB" id="6146401at2759"/>
<comment type="similarity">
    <text evidence="2 10">Belongs to the glycosyltransferase 31 family.</text>
</comment>
<evidence type="ECO:0000256" key="10">
    <source>
        <dbReference type="RuleBase" id="RU363063"/>
    </source>
</evidence>
<dbReference type="Proteomes" id="UP000593567">
    <property type="component" value="Unassembled WGS sequence"/>
</dbReference>
<dbReference type="GO" id="GO:0006493">
    <property type="term" value="P:protein O-linked glycosylation"/>
    <property type="evidence" value="ECO:0007669"/>
    <property type="project" value="TreeGrafter"/>
</dbReference>
<evidence type="ECO:0000256" key="1">
    <source>
        <dbReference type="ARBA" id="ARBA00004323"/>
    </source>
</evidence>
<dbReference type="AlphaFoldDB" id="A0A7J7IVM5"/>
<evidence type="ECO:0000256" key="2">
    <source>
        <dbReference type="ARBA" id="ARBA00008661"/>
    </source>
</evidence>
<gene>
    <name evidence="11" type="ORF">EB796_023722</name>
</gene>
<dbReference type="GO" id="GO:0016758">
    <property type="term" value="F:hexosyltransferase activity"/>
    <property type="evidence" value="ECO:0007669"/>
    <property type="project" value="InterPro"/>
</dbReference>
<evidence type="ECO:0000256" key="5">
    <source>
        <dbReference type="ARBA" id="ARBA00022692"/>
    </source>
</evidence>
<evidence type="ECO:0000313" key="12">
    <source>
        <dbReference type="Proteomes" id="UP000593567"/>
    </source>
</evidence>
<proteinExistence type="inferred from homology"/>
<accession>A0A7J7IVM5</accession>
<organism evidence="11 12">
    <name type="scientific">Bugula neritina</name>
    <name type="common">Brown bryozoan</name>
    <name type="synonym">Sertularia neritina</name>
    <dbReference type="NCBI Taxonomy" id="10212"/>
    <lineage>
        <taxon>Eukaryota</taxon>
        <taxon>Metazoa</taxon>
        <taxon>Spiralia</taxon>
        <taxon>Lophotrochozoa</taxon>
        <taxon>Bryozoa</taxon>
        <taxon>Gymnolaemata</taxon>
        <taxon>Cheilostomatida</taxon>
        <taxon>Flustrina</taxon>
        <taxon>Buguloidea</taxon>
        <taxon>Bugulidae</taxon>
        <taxon>Bugula</taxon>
    </lineage>
</organism>
<comment type="subcellular location">
    <subcellularLocation>
        <location evidence="1 10">Golgi apparatus membrane</location>
        <topology evidence="1 10">Single-pass type II membrane protein</topology>
    </subcellularLocation>
</comment>
<keyword evidence="9 10" id="KW-0472">Membrane</keyword>
<keyword evidence="8 10" id="KW-0333">Golgi apparatus</keyword>
<dbReference type="InterPro" id="IPR002659">
    <property type="entry name" value="Glyco_trans_31"/>
</dbReference>
<evidence type="ECO:0000256" key="6">
    <source>
        <dbReference type="ARBA" id="ARBA00022968"/>
    </source>
</evidence>
<keyword evidence="4" id="KW-0808">Transferase</keyword>